<gene>
    <name evidence="2" type="ORF">DPMN_162433</name>
</gene>
<name>A0A9D4ERM6_DREPO</name>
<feature type="region of interest" description="Disordered" evidence="1">
    <location>
        <begin position="1"/>
        <end position="21"/>
    </location>
</feature>
<organism evidence="2 3">
    <name type="scientific">Dreissena polymorpha</name>
    <name type="common">Zebra mussel</name>
    <name type="synonym">Mytilus polymorpha</name>
    <dbReference type="NCBI Taxonomy" id="45954"/>
    <lineage>
        <taxon>Eukaryota</taxon>
        <taxon>Metazoa</taxon>
        <taxon>Spiralia</taxon>
        <taxon>Lophotrochozoa</taxon>
        <taxon>Mollusca</taxon>
        <taxon>Bivalvia</taxon>
        <taxon>Autobranchia</taxon>
        <taxon>Heteroconchia</taxon>
        <taxon>Euheterodonta</taxon>
        <taxon>Imparidentia</taxon>
        <taxon>Neoheterodontei</taxon>
        <taxon>Myida</taxon>
        <taxon>Dreissenoidea</taxon>
        <taxon>Dreissenidae</taxon>
        <taxon>Dreissena</taxon>
    </lineage>
</organism>
<protein>
    <submittedName>
        <fullName evidence="2">Uncharacterized protein</fullName>
    </submittedName>
</protein>
<proteinExistence type="predicted"/>
<evidence type="ECO:0000256" key="1">
    <source>
        <dbReference type="SAM" id="MobiDB-lite"/>
    </source>
</evidence>
<reference evidence="2" key="2">
    <citation type="submission" date="2020-11" db="EMBL/GenBank/DDBJ databases">
        <authorList>
            <person name="McCartney M.A."/>
            <person name="Auch B."/>
            <person name="Kono T."/>
            <person name="Mallez S."/>
            <person name="Becker A."/>
            <person name="Gohl D.M."/>
            <person name="Silverstein K.A.T."/>
            <person name="Koren S."/>
            <person name="Bechman K.B."/>
            <person name="Herman A."/>
            <person name="Abrahante J.E."/>
            <person name="Garbe J."/>
        </authorList>
    </citation>
    <scope>NUCLEOTIDE SEQUENCE</scope>
    <source>
        <strain evidence="2">Duluth1</strain>
        <tissue evidence="2">Whole animal</tissue>
    </source>
</reference>
<reference evidence="2" key="1">
    <citation type="journal article" date="2019" name="bioRxiv">
        <title>The Genome of the Zebra Mussel, Dreissena polymorpha: A Resource for Invasive Species Research.</title>
        <authorList>
            <person name="McCartney M.A."/>
            <person name="Auch B."/>
            <person name="Kono T."/>
            <person name="Mallez S."/>
            <person name="Zhang Y."/>
            <person name="Obille A."/>
            <person name="Becker A."/>
            <person name="Abrahante J.E."/>
            <person name="Garbe J."/>
            <person name="Badalamenti J.P."/>
            <person name="Herman A."/>
            <person name="Mangelson H."/>
            <person name="Liachko I."/>
            <person name="Sullivan S."/>
            <person name="Sone E.D."/>
            <person name="Koren S."/>
            <person name="Silverstein K.A.T."/>
            <person name="Beckman K.B."/>
            <person name="Gohl D.M."/>
        </authorList>
    </citation>
    <scope>NUCLEOTIDE SEQUENCE</scope>
    <source>
        <strain evidence="2">Duluth1</strain>
        <tissue evidence="2">Whole animal</tissue>
    </source>
</reference>
<accession>A0A9D4ERM6</accession>
<dbReference type="Proteomes" id="UP000828390">
    <property type="component" value="Unassembled WGS sequence"/>
</dbReference>
<comment type="caution">
    <text evidence="2">The sequence shown here is derived from an EMBL/GenBank/DDBJ whole genome shotgun (WGS) entry which is preliminary data.</text>
</comment>
<dbReference type="AlphaFoldDB" id="A0A9D4ERM6"/>
<keyword evidence="3" id="KW-1185">Reference proteome</keyword>
<dbReference type="EMBL" id="JAIWYP010000008">
    <property type="protein sequence ID" value="KAH3784478.1"/>
    <property type="molecule type" value="Genomic_DNA"/>
</dbReference>
<sequence length="146" mass="15653">MPTSSQLCCPGASPSSSGTTWRPSWGSHNITTVTYNCLVVFSFRGCQIRATRSASPQYPSNKAICTATTITTTTTARGSAISNVWTIYSQQLIETFAHLWVNHLAPRAVALTRFSSCHATPWLTAGHLAIQCGITGSLCETQPLSS</sequence>
<evidence type="ECO:0000313" key="3">
    <source>
        <dbReference type="Proteomes" id="UP000828390"/>
    </source>
</evidence>
<evidence type="ECO:0000313" key="2">
    <source>
        <dbReference type="EMBL" id="KAH3784478.1"/>
    </source>
</evidence>